<keyword evidence="4" id="KW-1185">Reference proteome</keyword>
<sequence length="309" mass="34346">MIRITGPSAAANTTPAPRAAGAPFDADDAEIILRTSDGVDFRVHKSILSVASSVFRDMLSIPQPSSPSDDSHLVPLTESSKTLNTLLLFCYPVPDPEIETLSDMRLVLEAARKYDLSFIFQSAFKQLSARFLDENPLGVYCIACHYGWKSEAVKAARRTLDLGSLAQSNSAHAEELSMITGLQYHSLVLYHTACGLVPKEIARQTYWLPFFREFTPRCKTCGERRSVPGYDYFLPLWLTEALDNISAEFEKVPSIKAINKDDHLATALRTVDKCKTCGGRTADETIWTTINAFIDKINKAVDEVELNFN</sequence>
<accession>A0A5M3MMA4</accession>
<feature type="region of interest" description="Disordered" evidence="1">
    <location>
        <begin position="1"/>
        <end position="22"/>
    </location>
</feature>
<proteinExistence type="predicted"/>
<dbReference type="InterPro" id="IPR011333">
    <property type="entry name" value="SKP1/BTB/POZ_sf"/>
</dbReference>
<evidence type="ECO:0000313" key="4">
    <source>
        <dbReference type="Proteomes" id="UP000053558"/>
    </source>
</evidence>
<dbReference type="InterPro" id="IPR000210">
    <property type="entry name" value="BTB/POZ_dom"/>
</dbReference>
<dbReference type="KEGG" id="cput:CONPUDRAFT_126135"/>
<dbReference type="CDD" id="cd18186">
    <property type="entry name" value="BTB_POZ_ZBTB_KLHL-like"/>
    <property type="match status" value="1"/>
</dbReference>
<feature type="domain" description="BTB" evidence="2">
    <location>
        <begin position="29"/>
        <end position="91"/>
    </location>
</feature>
<reference evidence="4" key="1">
    <citation type="journal article" date="2012" name="Science">
        <title>The Paleozoic origin of enzymatic lignin decomposition reconstructed from 31 fungal genomes.</title>
        <authorList>
            <person name="Floudas D."/>
            <person name="Binder M."/>
            <person name="Riley R."/>
            <person name="Barry K."/>
            <person name="Blanchette R.A."/>
            <person name="Henrissat B."/>
            <person name="Martinez A.T."/>
            <person name="Otillar R."/>
            <person name="Spatafora J.W."/>
            <person name="Yadav J.S."/>
            <person name="Aerts A."/>
            <person name="Benoit I."/>
            <person name="Boyd A."/>
            <person name="Carlson A."/>
            <person name="Copeland A."/>
            <person name="Coutinho P.M."/>
            <person name="de Vries R.P."/>
            <person name="Ferreira P."/>
            <person name="Findley K."/>
            <person name="Foster B."/>
            <person name="Gaskell J."/>
            <person name="Glotzer D."/>
            <person name="Gorecki P."/>
            <person name="Heitman J."/>
            <person name="Hesse C."/>
            <person name="Hori C."/>
            <person name="Igarashi K."/>
            <person name="Jurgens J.A."/>
            <person name="Kallen N."/>
            <person name="Kersten P."/>
            <person name="Kohler A."/>
            <person name="Kuees U."/>
            <person name="Kumar T.K.A."/>
            <person name="Kuo A."/>
            <person name="LaButti K."/>
            <person name="Larrondo L.F."/>
            <person name="Lindquist E."/>
            <person name="Ling A."/>
            <person name="Lombard V."/>
            <person name="Lucas S."/>
            <person name="Lundell T."/>
            <person name="Martin R."/>
            <person name="McLaughlin D.J."/>
            <person name="Morgenstern I."/>
            <person name="Morin E."/>
            <person name="Murat C."/>
            <person name="Nagy L.G."/>
            <person name="Nolan M."/>
            <person name="Ohm R.A."/>
            <person name="Patyshakuliyeva A."/>
            <person name="Rokas A."/>
            <person name="Ruiz-Duenas F.J."/>
            <person name="Sabat G."/>
            <person name="Salamov A."/>
            <person name="Samejima M."/>
            <person name="Schmutz J."/>
            <person name="Slot J.C."/>
            <person name="St John F."/>
            <person name="Stenlid J."/>
            <person name="Sun H."/>
            <person name="Sun S."/>
            <person name="Syed K."/>
            <person name="Tsang A."/>
            <person name="Wiebenga A."/>
            <person name="Young D."/>
            <person name="Pisabarro A."/>
            <person name="Eastwood D.C."/>
            <person name="Martin F."/>
            <person name="Cullen D."/>
            <person name="Grigoriev I.V."/>
            <person name="Hibbett D.S."/>
        </authorList>
    </citation>
    <scope>NUCLEOTIDE SEQUENCE [LARGE SCALE GENOMIC DNA]</scope>
    <source>
        <strain evidence="4">RWD-64-598 SS2</strain>
    </source>
</reference>
<dbReference type="EMBL" id="JH711580">
    <property type="protein sequence ID" value="EIW79711.1"/>
    <property type="molecule type" value="Genomic_DNA"/>
</dbReference>
<dbReference type="SUPFAM" id="SSF54695">
    <property type="entry name" value="POZ domain"/>
    <property type="match status" value="1"/>
</dbReference>
<organism evidence="3 4">
    <name type="scientific">Coniophora puteana (strain RWD-64-598)</name>
    <name type="common">Brown rot fungus</name>
    <dbReference type="NCBI Taxonomy" id="741705"/>
    <lineage>
        <taxon>Eukaryota</taxon>
        <taxon>Fungi</taxon>
        <taxon>Dikarya</taxon>
        <taxon>Basidiomycota</taxon>
        <taxon>Agaricomycotina</taxon>
        <taxon>Agaricomycetes</taxon>
        <taxon>Agaricomycetidae</taxon>
        <taxon>Boletales</taxon>
        <taxon>Coniophorineae</taxon>
        <taxon>Coniophoraceae</taxon>
        <taxon>Coniophora</taxon>
    </lineage>
</organism>
<evidence type="ECO:0000259" key="2">
    <source>
        <dbReference type="PROSITE" id="PS50097"/>
    </source>
</evidence>
<dbReference type="GeneID" id="19199954"/>
<name>A0A5M3MMA4_CONPW</name>
<evidence type="ECO:0000313" key="3">
    <source>
        <dbReference type="EMBL" id="EIW79711.1"/>
    </source>
</evidence>
<comment type="caution">
    <text evidence="3">The sequence shown here is derived from an EMBL/GenBank/DDBJ whole genome shotgun (WGS) entry which is preliminary data.</text>
</comment>
<dbReference type="PROSITE" id="PS50097">
    <property type="entry name" value="BTB"/>
    <property type="match status" value="1"/>
</dbReference>
<gene>
    <name evidence="3" type="ORF">CONPUDRAFT_126135</name>
</gene>
<evidence type="ECO:0000256" key="1">
    <source>
        <dbReference type="SAM" id="MobiDB-lite"/>
    </source>
</evidence>
<dbReference type="AlphaFoldDB" id="A0A5M3MMA4"/>
<dbReference type="SMART" id="SM00225">
    <property type="entry name" value="BTB"/>
    <property type="match status" value="1"/>
</dbReference>
<dbReference type="OrthoDB" id="3357985at2759"/>
<dbReference type="Pfam" id="PF00651">
    <property type="entry name" value="BTB"/>
    <property type="match status" value="1"/>
</dbReference>
<dbReference type="RefSeq" id="XP_007770075.1">
    <property type="nucleotide sequence ID" value="XM_007771885.1"/>
</dbReference>
<dbReference type="OMA" id="IWTTINA"/>
<dbReference type="Gene3D" id="3.30.710.10">
    <property type="entry name" value="Potassium Channel Kv1.1, Chain A"/>
    <property type="match status" value="1"/>
</dbReference>
<protein>
    <recommendedName>
        <fullName evidence="2">BTB domain-containing protein</fullName>
    </recommendedName>
</protein>
<dbReference type="Proteomes" id="UP000053558">
    <property type="component" value="Unassembled WGS sequence"/>
</dbReference>